<dbReference type="OrthoDB" id="5027908at2759"/>
<dbReference type="Pfam" id="PF17921">
    <property type="entry name" value="Integrase_H2C2"/>
    <property type="match status" value="1"/>
</dbReference>
<keyword evidence="4" id="KW-1185">Reference proteome</keyword>
<protein>
    <recommendedName>
        <fullName evidence="2">Integrase zinc-binding domain-containing protein</fullName>
    </recommendedName>
</protein>
<dbReference type="Proteomes" id="UP000037136">
    <property type="component" value="Unassembled WGS sequence"/>
</dbReference>
<comment type="caution">
    <text evidence="3">The sequence shown here is derived from an EMBL/GenBank/DDBJ whole genome shotgun (WGS) entry which is preliminary data.</text>
</comment>
<dbReference type="InterPro" id="IPR041588">
    <property type="entry name" value="Integrase_H2C2"/>
</dbReference>
<dbReference type="AlphaFoldDB" id="A0A2A9PCK0"/>
<reference evidence="3 4" key="1">
    <citation type="journal article" date="2015" name="BMC Genomics">
        <title>Gene expression during zombie ant biting behavior reflects the complexity underlying fungal parasitic behavioral manipulation.</title>
        <authorList>
            <person name="de Bekker C."/>
            <person name="Ohm R.A."/>
            <person name="Loreto R.G."/>
            <person name="Sebastian A."/>
            <person name="Albert I."/>
            <person name="Merrow M."/>
            <person name="Brachmann A."/>
            <person name="Hughes D.P."/>
        </authorList>
    </citation>
    <scope>NUCLEOTIDE SEQUENCE [LARGE SCALE GENOMIC DNA]</scope>
    <source>
        <strain evidence="3 4">SC16a</strain>
    </source>
</reference>
<dbReference type="Gene3D" id="1.10.340.70">
    <property type="match status" value="1"/>
</dbReference>
<proteinExistence type="predicted"/>
<accession>A0A2A9PCK0</accession>
<name>A0A2A9PCK0_OPHUN</name>
<feature type="region of interest" description="Disordered" evidence="1">
    <location>
        <begin position="142"/>
        <end position="175"/>
    </location>
</feature>
<organism evidence="3 4">
    <name type="scientific">Ophiocordyceps unilateralis</name>
    <name type="common">Zombie-ant fungus</name>
    <name type="synonym">Torrubia unilateralis</name>
    <dbReference type="NCBI Taxonomy" id="268505"/>
    <lineage>
        <taxon>Eukaryota</taxon>
        <taxon>Fungi</taxon>
        <taxon>Dikarya</taxon>
        <taxon>Ascomycota</taxon>
        <taxon>Pezizomycotina</taxon>
        <taxon>Sordariomycetes</taxon>
        <taxon>Hypocreomycetidae</taxon>
        <taxon>Hypocreales</taxon>
        <taxon>Ophiocordycipitaceae</taxon>
        <taxon>Ophiocordyceps</taxon>
    </lineage>
</organism>
<feature type="domain" description="Integrase zinc-binding" evidence="2">
    <location>
        <begin position="82"/>
        <end position="133"/>
    </location>
</feature>
<sequence>MPQQQDMNHKLTGKAFISAIDAKSFFHQSLVHEDDEEKFTVISHRDVDLRAYLRAGLRRIGLPSGGSQQGEINSRDWSSTTQNQRRALVTKFHSQMGHKGRRVTFNYTSERYWWPKVWNDVCEATAACPVCQNLAPQRLRRCSQGDDTTWSRRDTNTNDASEGAGINLESEESRA</sequence>
<evidence type="ECO:0000313" key="3">
    <source>
        <dbReference type="EMBL" id="PFH58731.1"/>
    </source>
</evidence>
<evidence type="ECO:0000259" key="2">
    <source>
        <dbReference type="Pfam" id="PF17921"/>
    </source>
</evidence>
<reference evidence="3 4" key="2">
    <citation type="journal article" date="2017" name="Sci. Rep.">
        <title>Ant-infecting Ophiocordyceps genomes reveal a high diversity of potential behavioral manipulation genes and a possible major role for enterotoxins.</title>
        <authorList>
            <person name="de Bekker C."/>
            <person name="Ohm R.A."/>
            <person name="Evans H.C."/>
            <person name="Brachmann A."/>
            <person name="Hughes D.P."/>
        </authorList>
    </citation>
    <scope>NUCLEOTIDE SEQUENCE [LARGE SCALE GENOMIC DNA]</scope>
    <source>
        <strain evidence="3 4">SC16a</strain>
    </source>
</reference>
<evidence type="ECO:0000313" key="4">
    <source>
        <dbReference type="Proteomes" id="UP000037136"/>
    </source>
</evidence>
<evidence type="ECO:0000256" key="1">
    <source>
        <dbReference type="SAM" id="MobiDB-lite"/>
    </source>
</evidence>
<dbReference type="EMBL" id="LAZP02000262">
    <property type="protein sequence ID" value="PFH58731.1"/>
    <property type="molecule type" value="Genomic_DNA"/>
</dbReference>
<gene>
    <name evidence="3" type="ORF">XA68_13291</name>
</gene>